<evidence type="ECO:0000256" key="1">
    <source>
        <dbReference type="ARBA" id="ARBA00004651"/>
    </source>
</evidence>
<keyword evidence="5 6" id="KW-0472">Membrane</keyword>
<organism evidence="8 9">
    <name type="scientific">Maritalea myrionectae</name>
    <dbReference type="NCBI Taxonomy" id="454601"/>
    <lineage>
        <taxon>Bacteria</taxon>
        <taxon>Pseudomonadati</taxon>
        <taxon>Pseudomonadota</taxon>
        <taxon>Alphaproteobacteria</taxon>
        <taxon>Hyphomicrobiales</taxon>
        <taxon>Devosiaceae</taxon>
        <taxon>Maritalea</taxon>
    </lineage>
</organism>
<feature type="transmembrane region" description="Helical" evidence="6">
    <location>
        <begin position="276"/>
        <end position="295"/>
    </location>
</feature>
<feature type="domain" description="EamA" evidence="7">
    <location>
        <begin position="9"/>
        <end position="145"/>
    </location>
</feature>
<protein>
    <recommendedName>
        <fullName evidence="7">EamA domain-containing protein</fullName>
    </recommendedName>
</protein>
<feature type="transmembrane region" description="Helical" evidence="6">
    <location>
        <begin position="184"/>
        <end position="205"/>
    </location>
</feature>
<feature type="transmembrane region" description="Helical" evidence="6">
    <location>
        <begin position="100"/>
        <end position="122"/>
    </location>
</feature>
<dbReference type="InterPro" id="IPR000620">
    <property type="entry name" value="EamA_dom"/>
</dbReference>
<comment type="subcellular location">
    <subcellularLocation>
        <location evidence="1">Cell membrane</location>
        <topology evidence="1">Multi-pass membrane protein</topology>
    </subcellularLocation>
</comment>
<dbReference type="SUPFAM" id="SSF103481">
    <property type="entry name" value="Multidrug resistance efflux transporter EmrE"/>
    <property type="match status" value="2"/>
</dbReference>
<evidence type="ECO:0000313" key="9">
    <source>
        <dbReference type="Proteomes" id="UP000258927"/>
    </source>
</evidence>
<gene>
    <name evidence="8" type="ORF">MXMO3_02839</name>
</gene>
<evidence type="ECO:0000313" key="8">
    <source>
        <dbReference type="EMBL" id="AVX05349.1"/>
    </source>
</evidence>
<feature type="transmembrane region" description="Helical" evidence="6">
    <location>
        <begin position="71"/>
        <end position="94"/>
    </location>
</feature>
<reference evidence="8 9" key="1">
    <citation type="submission" date="2017-05" db="EMBL/GenBank/DDBJ databases">
        <title>Genome Analysis of Maritalea myrionectae HL2708#5.</title>
        <authorList>
            <consortium name="Cotde Inc.-PKNU"/>
            <person name="Jang D."/>
            <person name="Oh H.-M."/>
        </authorList>
    </citation>
    <scope>NUCLEOTIDE SEQUENCE [LARGE SCALE GENOMIC DNA]</scope>
    <source>
        <strain evidence="8 9">HL2708#5</strain>
    </source>
</reference>
<dbReference type="InterPro" id="IPR037185">
    <property type="entry name" value="EmrE-like"/>
</dbReference>
<dbReference type="EMBL" id="CP021330">
    <property type="protein sequence ID" value="AVX05349.1"/>
    <property type="molecule type" value="Genomic_DNA"/>
</dbReference>
<evidence type="ECO:0000256" key="3">
    <source>
        <dbReference type="ARBA" id="ARBA00022692"/>
    </source>
</evidence>
<dbReference type="InterPro" id="IPR051258">
    <property type="entry name" value="Diverse_Substrate_Transporter"/>
</dbReference>
<dbReference type="KEGG" id="mmyr:MXMO3_02839"/>
<dbReference type="Proteomes" id="UP000258927">
    <property type="component" value="Chromosome"/>
</dbReference>
<evidence type="ECO:0000256" key="6">
    <source>
        <dbReference type="SAM" id="Phobius"/>
    </source>
</evidence>
<dbReference type="Pfam" id="PF00892">
    <property type="entry name" value="EamA"/>
    <property type="match status" value="1"/>
</dbReference>
<dbReference type="GO" id="GO:0005886">
    <property type="term" value="C:plasma membrane"/>
    <property type="evidence" value="ECO:0007669"/>
    <property type="project" value="UniProtKB-SubCell"/>
</dbReference>
<dbReference type="PANTHER" id="PTHR42920:SF11">
    <property type="entry name" value="INNER MEMBRANE PROTEIN YTFF"/>
    <property type="match status" value="1"/>
</dbReference>
<keyword evidence="2" id="KW-1003">Cell membrane</keyword>
<dbReference type="AlphaFoldDB" id="A0A2R4MHI8"/>
<keyword evidence="3 6" id="KW-0812">Transmembrane</keyword>
<evidence type="ECO:0000256" key="5">
    <source>
        <dbReference type="ARBA" id="ARBA00023136"/>
    </source>
</evidence>
<sequence length="303" mass="32327">MNIRLLAILAGLSTIGIYALQFVGARFSLTTQGELARLTSTDLTILRIFASGLFFLPFLRKRHVRAFLNLGWPRIILLTALAGAPYPFLINIGLGFTPAAHAAAILPSSVVLFSSILGLLAFKAPISRHSGISLLLIGTGMALFVCYDLIYNPWALPGDLILFMVGAGFAYFSLTVRDLEIDPLAVTAGIVWCSWPLTIPMFLAMPSNLFAASMAEIASQAIIQGVLAGAIALFLTTFAARHLGSQTASLFLVGIPITTALLGALALGELPIPLEIVALGLMAVGIGLPATRFLWTQYKTARR</sequence>
<dbReference type="RefSeq" id="WP_117396274.1">
    <property type="nucleotide sequence ID" value="NZ_CP021330.1"/>
</dbReference>
<name>A0A2R4MHI8_9HYPH</name>
<feature type="transmembrane region" description="Helical" evidence="6">
    <location>
        <begin position="160"/>
        <end position="177"/>
    </location>
</feature>
<feature type="transmembrane region" description="Helical" evidence="6">
    <location>
        <begin position="250"/>
        <end position="270"/>
    </location>
</feature>
<feature type="transmembrane region" description="Helical" evidence="6">
    <location>
        <begin position="217"/>
        <end position="238"/>
    </location>
</feature>
<keyword evidence="9" id="KW-1185">Reference proteome</keyword>
<evidence type="ECO:0000256" key="4">
    <source>
        <dbReference type="ARBA" id="ARBA00022989"/>
    </source>
</evidence>
<accession>A0A2R4MHI8</accession>
<dbReference type="PANTHER" id="PTHR42920">
    <property type="entry name" value="OS03G0707200 PROTEIN-RELATED"/>
    <property type="match status" value="1"/>
</dbReference>
<feature type="transmembrane region" description="Helical" evidence="6">
    <location>
        <begin position="134"/>
        <end position="154"/>
    </location>
</feature>
<evidence type="ECO:0000259" key="7">
    <source>
        <dbReference type="Pfam" id="PF00892"/>
    </source>
</evidence>
<dbReference type="STRING" id="1122213.GCA_000423365_00474"/>
<keyword evidence="4 6" id="KW-1133">Transmembrane helix</keyword>
<feature type="transmembrane region" description="Helical" evidence="6">
    <location>
        <begin position="43"/>
        <end position="59"/>
    </location>
</feature>
<proteinExistence type="predicted"/>
<evidence type="ECO:0000256" key="2">
    <source>
        <dbReference type="ARBA" id="ARBA00022475"/>
    </source>
</evidence>